<feature type="region of interest" description="Disordered" evidence="10">
    <location>
        <begin position="1"/>
        <end position="20"/>
    </location>
</feature>
<dbReference type="EC" id="2.7.11.1" evidence="1"/>
<comment type="catalytic activity">
    <reaction evidence="7">
        <text>L-threonyl-[protein] + ATP = O-phospho-L-threonyl-[protein] + ADP + H(+)</text>
        <dbReference type="Rhea" id="RHEA:46608"/>
        <dbReference type="Rhea" id="RHEA-COMP:11060"/>
        <dbReference type="Rhea" id="RHEA-COMP:11605"/>
        <dbReference type="ChEBI" id="CHEBI:15378"/>
        <dbReference type="ChEBI" id="CHEBI:30013"/>
        <dbReference type="ChEBI" id="CHEBI:30616"/>
        <dbReference type="ChEBI" id="CHEBI:61977"/>
        <dbReference type="ChEBI" id="CHEBI:456216"/>
        <dbReference type="EC" id="2.7.11.1"/>
    </reaction>
</comment>
<dbReference type="GO" id="GO:0106310">
    <property type="term" value="F:protein serine kinase activity"/>
    <property type="evidence" value="ECO:0007669"/>
    <property type="project" value="RHEA"/>
</dbReference>
<dbReference type="PROSITE" id="PS50032">
    <property type="entry name" value="KA1"/>
    <property type="match status" value="1"/>
</dbReference>
<dbReference type="STRING" id="133385.A0A2T9Z0K7"/>
<keyword evidence="5" id="KW-0418">Kinase</keyword>
<feature type="compositionally biased region" description="Polar residues" evidence="10">
    <location>
        <begin position="338"/>
        <end position="368"/>
    </location>
</feature>
<sequence length="1221" mass="137982">MTSSLISPLRENNEEHHKKHPKKNFLGKYLLLQTIGEGEFAKVKLALGLETGDEFAIKLVKKEWVDTEAKLTKINREISVLKNINHPYIVRLYDIIEADKYIGLVLEYASGGELFDHILVHRYLKEKEACRLFAQLISAVFYLHQNGIVHRDLKLENLLLDWNKNVKITDFGFANVFDPNYGEFMMTSCGSPCYAAPELVVSDGMYAGTTVDIWSCGVILYAMLAGYLPFDDDPTNPNGDNINKLYKYILSTKLTFPSHIGELACDLLCKILVPDPKKRANIETIMAHKWLEPYSYIFKDISEKTKPKTTIDDLNNDQAPAPNTDSSNNLNSNQDNSFQHNPYNDNNILANSNQIVPQSYNKDSNHQNGKNHRESVSSKAPNAHHHNSFPNLSKINLRSSTDAENHAGEIADNNMKNNEDNLSGVIPKSRTYTIPVDDSNHMFKPYSSTNAVNIPLVEPTIPSADITEKYFPENSYLNKDFDIFENSSNQEFNIKDSNLSNFNQKYDSNLQTQNESQIITSKDNNPILSPNSTEKFKKYNDYYKEYDNSYNQPNLISNTSSNLKSSSNSEINLQAKDLYLKGANIKKAKFILGMSQTKTPKDDSTLDNINADIALAHSNIGQELGIKIGDGIASYPIKKRIPKLLSDYNGIRAFNWVAKQSRRITSSGGEFGFGSLGKYQNHQTIDTASKKKQKQRFQLNDVSFSNTPNLAPGDNINDLQPLSDQKNMITNNYSLNNTEIQKFVLEEPEILQQMRTYTGPINTLSLSSMPPSELFQHILQTLDNLGFVVVSTSGLSVRVLRPKMESAIAAKSFVIGATYPILLSDDSEKKIINTNIKNLSKDNQKAQSSKSDSSIAAMLPGYNQEGNSSHPKIDVNKLNIVNSNENKLVNHVNLFMSNSWDHSTVSENISANFKFVKTKHTYVYPKHETTPVDGSNRDRGIHGQFNKISQEKSKQQVSSLSTKLKNLKIVFKKNSKQSASKNTERFPQKSNISNLNDIAKSESDFRSENVDSNNYNFNLQNKALNNIVSTHAYSEHSSIEDTVFLKKDTYSQNTQLSDSQSNNQLLNYENAKTSQEQNSGPKYIPAKVTPVPPPYGQSHLDKKDEVQFVIEVCKLKNLSHLFVVTSKRRKGSVWAYKYLYYLFMESLNLKNYGNLTTNPYASIIVPSNNKPNNMAQISYNESNNINFSTRRQSQNRNFSNSDVKNFQNKYDTLNNKNNNDI</sequence>
<evidence type="ECO:0000259" key="12">
    <source>
        <dbReference type="PROSITE" id="PS50032"/>
    </source>
</evidence>
<dbReference type="GO" id="GO:0035556">
    <property type="term" value="P:intracellular signal transduction"/>
    <property type="evidence" value="ECO:0007669"/>
    <property type="project" value="TreeGrafter"/>
</dbReference>
<dbReference type="SUPFAM" id="SSF103243">
    <property type="entry name" value="KA1-like"/>
    <property type="match status" value="1"/>
</dbReference>
<keyword evidence="14" id="KW-1185">Reference proteome</keyword>
<evidence type="ECO:0000256" key="2">
    <source>
        <dbReference type="ARBA" id="ARBA00022527"/>
    </source>
</evidence>
<feature type="domain" description="Protein kinase" evidence="11">
    <location>
        <begin position="29"/>
        <end position="291"/>
    </location>
</feature>
<dbReference type="Proteomes" id="UP000245383">
    <property type="component" value="Unassembled WGS sequence"/>
</dbReference>
<evidence type="ECO:0000313" key="13">
    <source>
        <dbReference type="EMBL" id="PVU98121.1"/>
    </source>
</evidence>
<dbReference type="EMBL" id="MBFR01000003">
    <property type="protein sequence ID" value="PVU98121.1"/>
    <property type="molecule type" value="Genomic_DNA"/>
</dbReference>
<dbReference type="InterPro" id="IPR011009">
    <property type="entry name" value="Kinase-like_dom_sf"/>
</dbReference>
<evidence type="ECO:0000256" key="3">
    <source>
        <dbReference type="ARBA" id="ARBA00022679"/>
    </source>
</evidence>
<gene>
    <name evidence="13" type="ORF">BB561_000109</name>
</gene>
<dbReference type="SUPFAM" id="SSF56112">
    <property type="entry name" value="Protein kinase-like (PK-like)"/>
    <property type="match status" value="1"/>
</dbReference>
<keyword evidence="3" id="KW-0808">Transferase</keyword>
<evidence type="ECO:0000256" key="6">
    <source>
        <dbReference type="ARBA" id="ARBA00022840"/>
    </source>
</evidence>
<dbReference type="InterPro" id="IPR028375">
    <property type="entry name" value="KA1/Ssp2_C"/>
</dbReference>
<dbReference type="PANTHER" id="PTHR24346:SF110">
    <property type="entry name" value="NON-SPECIFIC SERINE_THREONINE PROTEIN KINASE"/>
    <property type="match status" value="1"/>
</dbReference>
<protein>
    <recommendedName>
        <fullName evidence="1">non-specific serine/threonine protein kinase</fullName>
        <ecNumber evidence="1">2.7.11.1</ecNumber>
    </recommendedName>
</protein>
<dbReference type="InterPro" id="IPR001772">
    <property type="entry name" value="KA1_dom"/>
</dbReference>
<dbReference type="InterPro" id="IPR000719">
    <property type="entry name" value="Prot_kinase_dom"/>
</dbReference>
<comment type="caution">
    <text evidence="13">The sequence shown here is derived from an EMBL/GenBank/DDBJ whole genome shotgun (WGS) entry which is preliminary data.</text>
</comment>
<keyword evidence="4 9" id="KW-0547">Nucleotide-binding</keyword>
<dbReference type="PROSITE" id="PS50011">
    <property type="entry name" value="PROTEIN_KINASE_DOM"/>
    <property type="match status" value="1"/>
</dbReference>
<keyword evidence="6 9" id="KW-0067">ATP-binding</keyword>
<evidence type="ECO:0000313" key="14">
    <source>
        <dbReference type="Proteomes" id="UP000245383"/>
    </source>
</evidence>
<dbReference type="FunFam" id="1.10.510.10:FF:000571">
    <property type="entry name" value="Maternal embryonic leucine zipper kinase"/>
    <property type="match status" value="1"/>
</dbReference>
<feature type="region of interest" description="Disordered" evidence="10">
    <location>
        <begin position="308"/>
        <end position="393"/>
    </location>
</feature>
<evidence type="ECO:0000256" key="9">
    <source>
        <dbReference type="PROSITE-ProRule" id="PRU10141"/>
    </source>
</evidence>
<dbReference type="Gene3D" id="1.10.510.10">
    <property type="entry name" value="Transferase(Phosphotransferase) domain 1"/>
    <property type="match status" value="1"/>
</dbReference>
<dbReference type="FunFam" id="3.30.200.20:FF:000003">
    <property type="entry name" value="Non-specific serine/threonine protein kinase"/>
    <property type="match status" value="1"/>
</dbReference>
<dbReference type="PROSITE" id="PS00107">
    <property type="entry name" value="PROTEIN_KINASE_ATP"/>
    <property type="match status" value="1"/>
</dbReference>
<organism evidence="13 14">
    <name type="scientific">Smittium simulii</name>
    <dbReference type="NCBI Taxonomy" id="133385"/>
    <lineage>
        <taxon>Eukaryota</taxon>
        <taxon>Fungi</taxon>
        <taxon>Fungi incertae sedis</taxon>
        <taxon>Zoopagomycota</taxon>
        <taxon>Kickxellomycotina</taxon>
        <taxon>Harpellomycetes</taxon>
        <taxon>Harpellales</taxon>
        <taxon>Legeriomycetaceae</taxon>
        <taxon>Smittium</taxon>
    </lineage>
</organism>
<accession>A0A2T9Z0K7</accession>
<dbReference type="Pfam" id="PF00069">
    <property type="entry name" value="Pkinase"/>
    <property type="match status" value="1"/>
</dbReference>
<dbReference type="SMART" id="SM00220">
    <property type="entry name" value="S_TKc"/>
    <property type="match status" value="1"/>
</dbReference>
<dbReference type="Pfam" id="PF02149">
    <property type="entry name" value="KA1"/>
    <property type="match status" value="1"/>
</dbReference>
<evidence type="ECO:0000256" key="5">
    <source>
        <dbReference type="ARBA" id="ARBA00022777"/>
    </source>
</evidence>
<dbReference type="AlphaFoldDB" id="A0A2T9Z0K7"/>
<proteinExistence type="predicted"/>
<keyword evidence="2" id="KW-0723">Serine/threonine-protein kinase</keyword>
<dbReference type="InterPro" id="IPR008271">
    <property type="entry name" value="Ser/Thr_kinase_AS"/>
</dbReference>
<evidence type="ECO:0000256" key="7">
    <source>
        <dbReference type="ARBA" id="ARBA00047899"/>
    </source>
</evidence>
<evidence type="ECO:0000256" key="1">
    <source>
        <dbReference type="ARBA" id="ARBA00012513"/>
    </source>
</evidence>
<dbReference type="PROSITE" id="PS00108">
    <property type="entry name" value="PROTEIN_KINASE_ST"/>
    <property type="match status" value="1"/>
</dbReference>
<evidence type="ECO:0000256" key="10">
    <source>
        <dbReference type="SAM" id="MobiDB-lite"/>
    </source>
</evidence>
<dbReference type="PANTHER" id="PTHR24346">
    <property type="entry name" value="MAP/MICROTUBULE AFFINITY-REGULATING KINASE"/>
    <property type="match status" value="1"/>
</dbReference>
<dbReference type="GO" id="GO:0004674">
    <property type="term" value="F:protein serine/threonine kinase activity"/>
    <property type="evidence" value="ECO:0007669"/>
    <property type="project" value="UniProtKB-KW"/>
</dbReference>
<feature type="compositionally biased region" description="Low complexity" evidence="10">
    <location>
        <begin position="323"/>
        <end position="337"/>
    </location>
</feature>
<reference evidence="13 14" key="1">
    <citation type="journal article" date="2018" name="MBio">
        <title>Comparative Genomics Reveals the Core Gene Toolbox for the Fungus-Insect Symbiosis.</title>
        <authorList>
            <person name="Wang Y."/>
            <person name="Stata M."/>
            <person name="Wang W."/>
            <person name="Stajich J.E."/>
            <person name="White M.M."/>
            <person name="Moncalvo J.M."/>
        </authorList>
    </citation>
    <scope>NUCLEOTIDE SEQUENCE [LARGE SCALE GENOMIC DNA]</scope>
    <source>
        <strain evidence="13 14">SWE-8-4</strain>
    </source>
</reference>
<dbReference type="InterPro" id="IPR017441">
    <property type="entry name" value="Protein_kinase_ATP_BS"/>
</dbReference>
<evidence type="ECO:0000256" key="8">
    <source>
        <dbReference type="ARBA" id="ARBA00048679"/>
    </source>
</evidence>
<dbReference type="OrthoDB" id="193931at2759"/>
<dbReference type="GO" id="GO:0005737">
    <property type="term" value="C:cytoplasm"/>
    <property type="evidence" value="ECO:0007669"/>
    <property type="project" value="TreeGrafter"/>
</dbReference>
<dbReference type="GO" id="GO:0005524">
    <property type="term" value="F:ATP binding"/>
    <property type="evidence" value="ECO:0007669"/>
    <property type="project" value="UniProtKB-UniRule"/>
</dbReference>
<evidence type="ECO:0000256" key="4">
    <source>
        <dbReference type="ARBA" id="ARBA00022741"/>
    </source>
</evidence>
<evidence type="ECO:0000259" key="11">
    <source>
        <dbReference type="PROSITE" id="PS50011"/>
    </source>
</evidence>
<name>A0A2T9Z0K7_9FUNG</name>
<feature type="domain" description="KA1" evidence="12">
    <location>
        <begin position="1099"/>
        <end position="1149"/>
    </location>
</feature>
<feature type="binding site" evidence="9">
    <location>
        <position position="62"/>
    </location>
    <ligand>
        <name>ATP</name>
        <dbReference type="ChEBI" id="CHEBI:30616"/>
    </ligand>
</feature>
<dbReference type="Gene3D" id="3.30.310.80">
    <property type="entry name" value="Kinase associated domain 1, KA1"/>
    <property type="match status" value="1"/>
</dbReference>
<comment type="catalytic activity">
    <reaction evidence="8">
        <text>L-seryl-[protein] + ATP = O-phospho-L-seryl-[protein] + ADP + H(+)</text>
        <dbReference type="Rhea" id="RHEA:17989"/>
        <dbReference type="Rhea" id="RHEA-COMP:9863"/>
        <dbReference type="Rhea" id="RHEA-COMP:11604"/>
        <dbReference type="ChEBI" id="CHEBI:15378"/>
        <dbReference type="ChEBI" id="CHEBI:29999"/>
        <dbReference type="ChEBI" id="CHEBI:30616"/>
        <dbReference type="ChEBI" id="CHEBI:83421"/>
        <dbReference type="ChEBI" id="CHEBI:456216"/>
        <dbReference type="EC" id="2.7.11.1"/>
    </reaction>
</comment>